<accession>A0A8J6B336</accession>
<dbReference type="InterPro" id="IPR045862">
    <property type="entry name" value="Trf4-like"/>
</dbReference>
<dbReference type="SUPFAM" id="SSF81631">
    <property type="entry name" value="PAP/OAS1 substrate-binding domain"/>
    <property type="match status" value="1"/>
</dbReference>
<dbReference type="GO" id="GO:0005730">
    <property type="term" value="C:nucleolus"/>
    <property type="evidence" value="ECO:0007669"/>
    <property type="project" value="TreeGrafter"/>
</dbReference>
<dbReference type="GO" id="GO:0046872">
    <property type="term" value="F:metal ion binding"/>
    <property type="evidence" value="ECO:0007669"/>
    <property type="project" value="UniProtKB-KW"/>
</dbReference>
<evidence type="ECO:0000256" key="3">
    <source>
        <dbReference type="SAM" id="MobiDB-lite"/>
    </source>
</evidence>
<dbReference type="CDD" id="cd05402">
    <property type="entry name" value="NT_PAP_TUTase"/>
    <property type="match status" value="1"/>
</dbReference>
<protein>
    <submittedName>
        <fullName evidence="6">Nucleotidyltransferase domain</fullName>
    </submittedName>
</protein>
<dbReference type="AlphaFoldDB" id="A0A8J6B336"/>
<dbReference type="GO" id="GO:0031123">
    <property type="term" value="P:RNA 3'-end processing"/>
    <property type="evidence" value="ECO:0007669"/>
    <property type="project" value="TreeGrafter"/>
</dbReference>
<sequence>MDINLDEFQSDYYDEPRKQTVKSGEGVFQPTSSVPWKKRGKKAKFTKISSRYPLLKSLQDEITDYMEYANLTPEENRARLRVLDDLKELVHRVFPEADVHVFGSFATNLSLPTSDLDVVILQQGSSDTAHFDYMAGNKADKIDLMDQLAATMVPTGFSTYHAIQKITRAKVPVLKTVHFSTGVKLDISFNTTNGPAHTDMVRRYLLKYPVARSIITLMKHFLLQRGLNEPYTGGLGGYALTCMVVSFFTTYDSVFSPDPQLLDEFPDAVYFLDFLDFVAHKVDFWKVGISVKTGFFPRRGRVFDGQVNNNMLCIEDPQRPSSDIGSAAYAFDRIRSAVDNAYSLIVKPSMRSVVVPRQMERRGIRTGSILTRVLFADSRVEAMRVKCVSVDTLTAPPSCSIPASAAVSVQGSPSREETPVALVMHDGDTSDSNDSTQSESSTVGQSPSPTPAPEEVYELSSGTDDEGHWSPGVIDID</sequence>
<dbReference type="PANTHER" id="PTHR23092:SF15">
    <property type="entry name" value="INACTIVE NON-CANONICAL POLY(A) RNA POLYMERASE PROTEIN TRF4-2-RELATED"/>
    <property type="match status" value="1"/>
</dbReference>
<dbReference type="InterPro" id="IPR002058">
    <property type="entry name" value="PAP_assoc"/>
</dbReference>
<feature type="domain" description="Poly(A) RNA polymerase mitochondrial-like central palm" evidence="5">
    <location>
        <begin position="58"/>
        <end position="204"/>
    </location>
</feature>
<dbReference type="GO" id="GO:1990817">
    <property type="term" value="F:poly(A) RNA polymerase activity"/>
    <property type="evidence" value="ECO:0007669"/>
    <property type="project" value="InterPro"/>
</dbReference>
<feature type="region of interest" description="Disordered" evidence="3">
    <location>
        <begin position="424"/>
        <end position="477"/>
    </location>
</feature>
<dbReference type="Pfam" id="PF22600">
    <property type="entry name" value="MTPAP-like_central"/>
    <property type="match status" value="1"/>
</dbReference>
<dbReference type="SUPFAM" id="SSF81301">
    <property type="entry name" value="Nucleotidyltransferase"/>
    <property type="match status" value="1"/>
</dbReference>
<evidence type="ECO:0000259" key="4">
    <source>
        <dbReference type="Pfam" id="PF03828"/>
    </source>
</evidence>
<dbReference type="EMBL" id="JAHDYR010000013">
    <property type="protein sequence ID" value="KAG9394683.1"/>
    <property type="molecule type" value="Genomic_DNA"/>
</dbReference>
<evidence type="ECO:0000256" key="2">
    <source>
        <dbReference type="ARBA" id="ARBA00022842"/>
    </source>
</evidence>
<feature type="domain" description="PAP-associated" evidence="4">
    <location>
        <begin position="270"/>
        <end position="321"/>
    </location>
</feature>
<keyword evidence="2" id="KW-0460">Magnesium</keyword>
<evidence type="ECO:0000256" key="1">
    <source>
        <dbReference type="ARBA" id="ARBA00022723"/>
    </source>
</evidence>
<dbReference type="OrthoDB" id="273917at2759"/>
<dbReference type="Gene3D" id="3.30.460.10">
    <property type="entry name" value="Beta Polymerase, domain 2"/>
    <property type="match status" value="1"/>
</dbReference>
<name>A0A8J6B336_9EUKA</name>
<dbReference type="Proteomes" id="UP000717585">
    <property type="component" value="Unassembled WGS sequence"/>
</dbReference>
<keyword evidence="1" id="KW-0479">Metal-binding</keyword>
<organism evidence="6 7">
    <name type="scientific">Carpediemonas membranifera</name>
    <dbReference type="NCBI Taxonomy" id="201153"/>
    <lineage>
        <taxon>Eukaryota</taxon>
        <taxon>Metamonada</taxon>
        <taxon>Carpediemonas-like organisms</taxon>
        <taxon>Carpediemonas</taxon>
    </lineage>
</organism>
<dbReference type="InterPro" id="IPR054708">
    <property type="entry name" value="MTPAP-like_central"/>
</dbReference>
<proteinExistence type="predicted"/>
<dbReference type="Gene3D" id="1.10.1410.10">
    <property type="match status" value="1"/>
</dbReference>
<evidence type="ECO:0000313" key="6">
    <source>
        <dbReference type="EMBL" id="KAG9394683.1"/>
    </source>
</evidence>
<gene>
    <name evidence="6" type="ORF">J8273_3655</name>
</gene>
<dbReference type="GO" id="GO:0043634">
    <property type="term" value="P:polyadenylation-dependent ncRNA catabolic process"/>
    <property type="evidence" value="ECO:0007669"/>
    <property type="project" value="TreeGrafter"/>
</dbReference>
<evidence type="ECO:0000313" key="7">
    <source>
        <dbReference type="Proteomes" id="UP000717585"/>
    </source>
</evidence>
<evidence type="ECO:0000259" key="5">
    <source>
        <dbReference type="Pfam" id="PF22600"/>
    </source>
</evidence>
<dbReference type="Pfam" id="PF03828">
    <property type="entry name" value="PAP_assoc"/>
    <property type="match status" value="1"/>
</dbReference>
<dbReference type="GO" id="GO:0003729">
    <property type="term" value="F:mRNA binding"/>
    <property type="evidence" value="ECO:0007669"/>
    <property type="project" value="TreeGrafter"/>
</dbReference>
<feature type="compositionally biased region" description="Low complexity" evidence="3">
    <location>
        <begin position="430"/>
        <end position="442"/>
    </location>
</feature>
<dbReference type="InterPro" id="IPR043519">
    <property type="entry name" value="NT_sf"/>
</dbReference>
<comment type="caution">
    <text evidence="6">The sequence shown here is derived from an EMBL/GenBank/DDBJ whole genome shotgun (WGS) entry which is preliminary data.</text>
</comment>
<reference evidence="6" key="1">
    <citation type="submission" date="2021-05" db="EMBL/GenBank/DDBJ databases">
        <title>A free-living protist that lacks canonical eukaryotic 1 DNA replication and segregation systems.</title>
        <authorList>
            <person name="Salas-Leiva D.E."/>
            <person name="Tromer E.C."/>
            <person name="Curtis B.A."/>
            <person name="Jerlstrom-Hultqvist J."/>
            <person name="Kolisko M."/>
            <person name="Yi Z."/>
            <person name="Salas-Leiva J.S."/>
            <person name="Gallot-Lavallee L."/>
            <person name="Kops G.J.P.L."/>
            <person name="Archibald J.M."/>
            <person name="Simpson A.G.B."/>
            <person name="Roger A.J."/>
        </authorList>
    </citation>
    <scope>NUCLEOTIDE SEQUENCE</scope>
    <source>
        <strain evidence="6">BICM</strain>
    </source>
</reference>
<dbReference type="PANTHER" id="PTHR23092">
    <property type="entry name" value="POLY(A) RNA POLYMERASE"/>
    <property type="match status" value="1"/>
</dbReference>
<dbReference type="GO" id="GO:0031499">
    <property type="term" value="C:TRAMP complex"/>
    <property type="evidence" value="ECO:0007669"/>
    <property type="project" value="TreeGrafter"/>
</dbReference>
<keyword evidence="7" id="KW-1185">Reference proteome</keyword>